<gene>
    <name evidence="1" type="ORF">QJS04_geneDACA014633</name>
</gene>
<accession>A0AAV9APB8</accession>
<keyword evidence="2" id="KW-1185">Reference proteome</keyword>
<sequence length="52" mass="6244">MHANVQYCIHWVCNRNHKYIRIIFLSSMNVHKQSFTESSKFLGSWFVCDCFS</sequence>
<comment type="caution">
    <text evidence="1">The sequence shown here is derived from an EMBL/GenBank/DDBJ whole genome shotgun (WGS) entry which is preliminary data.</text>
</comment>
<evidence type="ECO:0000313" key="1">
    <source>
        <dbReference type="EMBL" id="KAK1266189.1"/>
    </source>
</evidence>
<organism evidence="1 2">
    <name type="scientific">Acorus gramineus</name>
    <name type="common">Dwarf sweet flag</name>
    <dbReference type="NCBI Taxonomy" id="55184"/>
    <lineage>
        <taxon>Eukaryota</taxon>
        <taxon>Viridiplantae</taxon>
        <taxon>Streptophyta</taxon>
        <taxon>Embryophyta</taxon>
        <taxon>Tracheophyta</taxon>
        <taxon>Spermatophyta</taxon>
        <taxon>Magnoliopsida</taxon>
        <taxon>Liliopsida</taxon>
        <taxon>Acoraceae</taxon>
        <taxon>Acorus</taxon>
    </lineage>
</organism>
<protein>
    <submittedName>
        <fullName evidence="1">Uncharacterized protein</fullName>
    </submittedName>
</protein>
<reference evidence="1" key="1">
    <citation type="journal article" date="2023" name="Nat. Commun.">
        <title>Diploid and tetraploid genomes of Acorus and the evolution of monocots.</title>
        <authorList>
            <person name="Ma L."/>
            <person name="Liu K.W."/>
            <person name="Li Z."/>
            <person name="Hsiao Y.Y."/>
            <person name="Qi Y."/>
            <person name="Fu T."/>
            <person name="Tang G.D."/>
            <person name="Zhang D."/>
            <person name="Sun W.H."/>
            <person name="Liu D.K."/>
            <person name="Li Y."/>
            <person name="Chen G.Z."/>
            <person name="Liu X.D."/>
            <person name="Liao X.Y."/>
            <person name="Jiang Y.T."/>
            <person name="Yu X."/>
            <person name="Hao Y."/>
            <person name="Huang J."/>
            <person name="Zhao X.W."/>
            <person name="Ke S."/>
            <person name="Chen Y.Y."/>
            <person name="Wu W.L."/>
            <person name="Hsu J.L."/>
            <person name="Lin Y.F."/>
            <person name="Huang M.D."/>
            <person name="Li C.Y."/>
            <person name="Huang L."/>
            <person name="Wang Z.W."/>
            <person name="Zhao X."/>
            <person name="Zhong W.Y."/>
            <person name="Peng D.H."/>
            <person name="Ahmad S."/>
            <person name="Lan S."/>
            <person name="Zhang J.S."/>
            <person name="Tsai W.C."/>
            <person name="Van de Peer Y."/>
            <person name="Liu Z.J."/>
        </authorList>
    </citation>
    <scope>NUCLEOTIDE SEQUENCE</scope>
    <source>
        <strain evidence="1">SCP</strain>
    </source>
</reference>
<dbReference type="AlphaFoldDB" id="A0AAV9APB8"/>
<dbReference type="Proteomes" id="UP001179952">
    <property type="component" value="Unassembled WGS sequence"/>
</dbReference>
<reference evidence="1" key="2">
    <citation type="submission" date="2023-06" db="EMBL/GenBank/DDBJ databases">
        <authorList>
            <person name="Ma L."/>
            <person name="Liu K.-W."/>
            <person name="Li Z."/>
            <person name="Hsiao Y.-Y."/>
            <person name="Qi Y."/>
            <person name="Fu T."/>
            <person name="Tang G."/>
            <person name="Zhang D."/>
            <person name="Sun W.-H."/>
            <person name="Liu D.-K."/>
            <person name="Li Y."/>
            <person name="Chen G.-Z."/>
            <person name="Liu X.-D."/>
            <person name="Liao X.-Y."/>
            <person name="Jiang Y.-T."/>
            <person name="Yu X."/>
            <person name="Hao Y."/>
            <person name="Huang J."/>
            <person name="Zhao X.-W."/>
            <person name="Ke S."/>
            <person name="Chen Y.-Y."/>
            <person name="Wu W.-L."/>
            <person name="Hsu J.-L."/>
            <person name="Lin Y.-F."/>
            <person name="Huang M.-D."/>
            <person name="Li C.-Y."/>
            <person name="Huang L."/>
            <person name="Wang Z.-W."/>
            <person name="Zhao X."/>
            <person name="Zhong W.-Y."/>
            <person name="Peng D.-H."/>
            <person name="Ahmad S."/>
            <person name="Lan S."/>
            <person name="Zhang J.-S."/>
            <person name="Tsai W.-C."/>
            <person name="Van De Peer Y."/>
            <person name="Liu Z.-J."/>
        </authorList>
    </citation>
    <scope>NUCLEOTIDE SEQUENCE</scope>
    <source>
        <strain evidence="1">SCP</strain>
        <tissue evidence="1">Leaves</tissue>
    </source>
</reference>
<proteinExistence type="predicted"/>
<evidence type="ECO:0000313" key="2">
    <source>
        <dbReference type="Proteomes" id="UP001179952"/>
    </source>
</evidence>
<name>A0AAV9APB8_ACOGR</name>
<dbReference type="EMBL" id="JAUJYN010000007">
    <property type="protein sequence ID" value="KAK1266189.1"/>
    <property type="molecule type" value="Genomic_DNA"/>
</dbReference>